<organism evidence="1 2">
    <name type="scientific">Flavobacterium shii</name>
    <dbReference type="NCBI Taxonomy" id="2987687"/>
    <lineage>
        <taxon>Bacteria</taxon>
        <taxon>Pseudomonadati</taxon>
        <taxon>Bacteroidota</taxon>
        <taxon>Flavobacteriia</taxon>
        <taxon>Flavobacteriales</taxon>
        <taxon>Flavobacteriaceae</taxon>
        <taxon>Flavobacterium</taxon>
    </lineage>
</organism>
<evidence type="ECO:0000313" key="2">
    <source>
        <dbReference type="Proteomes" id="UP001151079"/>
    </source>
</evidence>
<keyword evidence="2" id="KW-1185">Reference proteome</keyword>
<dbReference type="InterPro" id="IPR011990">
    <property type="entry name" value="TPR-like_helical_dom_sf"/>
</dbReference>
<dbReference type="Pfam" id="PF13181">
    <property type="entry name" value="TPR_8"/>
    <property type="match status" value="1"/>
</dbReference>
<dbReference type="InterPro" id="IPR019734">
    <property type="entry name" value="TPR_rpt"/>
</dbReference>
<protein>
    <submittedName>
        <fullName evidence="1">Tetratricopeptide repeat protein</fullName>
    </submittedName>
</protein>
<proteinExistence type="predicted"/>
<reference evidence="1" key="1">
    <citation type="submission" date="2022-10" db="EMBL/GenBank/DDBJ databases">
        <title>Two novel species of Flavobacterium.</title>
        <authorList>
            <person name="Liu Q."/>
            <person name="Xin Y.-H."/>
        </authorList>
    </citation>
    <scope>NUCLEOTIDE SEQUENCE</scope>
    <source>
        <strain evidence="1">LS1R49</strain>
    </source>
</reference>
<gene>
    <name evidence="1" type="ORF">OIU83_04710</name>
</gene>
<evidence type="ECO:0000313" key="1">
    <source>
        <dbReference type="EMBL" id="MCV9926937.1"/>
    </source>
</evidence>
<accession>A0A9X3C5C8</accession>
<dbReference type="Proteomes" id="UP001151079">
    <property type="component" value="Unassembled WGS sequence"/>
</dbReference>
<dbReference type="SUPFAM" id="SSF48452">
    <property type="entry name" value="TPR-like"/>
    <property type="match status" value="1"/>
</dbReference>
<comment type="caution">
    <text evidence="1">The sequence shown here is derived from an EMBL/GenBank/DDBJ whole genome shotgun (WGS) entry which is preliminary data.</text>
</comment>
<dbReference type="EMBL" id="JAOZEW010000003">
    <property type="protein sequence ID" value="MCV9926937.1"/>
    <property type="molecule type" value="Genomic_DNA"/>
</dbReference>
<dbReference type="Gene3D" id="1.25.40.10">
    <property type="entry name" value="Tetratricopeptide repeat domain"/>
    <property type="match status" value="1"/>
</dbReference>
<name>A0A9X3C5C8_9FLAO</name>
<dbReference type="AlphaFoldDB" id="A0A9X3C5C8"/>
<sequence length="232" mass="27402">MKNILTTLLFLMTILCHSKSNELYDRTNFQNFRIKDSTYFSFSSSCNIQLEISDAKNAILNINGKTKKGTIIKNKYSKGFFDFKENNIVIITFSFEDSNIVVENQKYQFECEGAKFIILDKIKNDNESLVKVKNYLNENQTIFDENIESINDKAYFLEKINQYKSSAYILEKIIERKPDRVVAWLNLGDVYWELNKKEEAQTKYLKYISLMKTQKKDLKKIPQRVNERILNN</sequence>
<dbReference type="RefSeq" id="WP_264205114.1">
    <property type="nucleotide sequence ID" value="NZ_JAOZEW010000003.1"/>
</dbReference>